<evidence type="ECO:0000256" key="3">
    <source>
        <dbReference type="ARBA" id="ARBA00022449"/>
    </source>
</evidence>
<dbReference type="PANTHER" id="PTHR10846">
    <property type="entry name" value="SODIUM/POTASSIUM/CALCIUM EXCHANGER"/>
    <property type="match status" value="1"/>
</dbReference>
<protein>
    <recommendedName>
        <fullName evidence="8">Sodium/calcium exchanger membrane region domain-containing protein</fullName>
    </recommendedName>
</protein>
<dbReference type="InterPro" id="IPR044880">
    <property type="entry name" value="NCX_ion-bd_dom_sf"/>
</dbReference>
<dbReference type="InterPro" id="IPR004837">
    <property type="entry name" value="NaCa_Exmemb"/>
</dbReference>
<evidence type="ECO:0000256" key="4">
    <source>
        <dbReference type="ARBA" id="ARBA00022692"/>
    </source>
</evidence>
<keyword evidence="3" id="KW-0813">Transport</keyword>
<dbReference type="InterPro" id="IPR004481">
    <property type="entry name" value="K/Na/Ca-exchanger"/>
</dbReference>
<evidence type="ECO:0000256" key="7">
    <source>
        <dbReference type="SAM" id="Phobius"/>
    </source>
</evidence>
<evidence type="ECO:0000256" key="1">
    <source>
        <dbReference type="ARBA" id="ARBA00004141"/>
    </source>
</evidence>
<keyword evidence="5 7" id="KW-1133">Transmembrane helix</keyword>
<dbReference type="EMBL" id="HBGE01054722">
    <property type="protein sequence ID" value="CAD9153540.1"/>
    <property type="molecule type" value="Transcribed_RNA"/>
</dbReference>
<comment type="subcellular location">
    <subcellularLocation>
        <location evidence="1">Membrane</location>
        <topology evidence="1">Multi-pass membrane protein</topology>
    </subcellularLocation>
</comment>
<gene>
    <name evidence="9" type="ORF">ACAT0790_LOCUS32976</name>
</gene>
<feature type="transmembrane region" description="Helical" evidence="7">
    <location>
        <begin position="12"/>
        <end position="30"/>
    </location>
</feature>
<proteinExistence type="inferred from homology"/>
<dbReference type="GO" id="GO:0005262">
    <property type="term" value="F:calcium channel activity"/>
    <property type="evidence" value="ECO:0007669"/>
    <property type="project" value="TreeGrafter"/>
</dbReference>
<evidence type="ECO:0000313" key="9">
    <source>
        <dbReference type="EMBL" id="CAD9153540.1"/>
    </source>
</evidence>
<evidence type="ECO:0000256" key="6">
    <source>
        <dbReference type="ARBA" id="ARBA00023136"/>
    </source>
</evidence>
<dbReference type="GO" id="GO:0005886">
    <property type="term" value="C:plasma membrane"/>
    <property type="evidence" value="ECO:0007669"/>
    <property type="project" value="TreeGrafter"/>
</dbReference>
<sequence length="104" mass="11591">MAVSSSIGSNIFDVTVGLPVPWLVFTAVRSKPVRTSTIAPEFGVLLLVFMLMTTIVTIVCNRWVMTKPMGFFMLFMYLLFEVVVVLMAVGLSPEDQAKLRIFGR</sequence>
<name>A0A7S1R1C2_ALECA</name>
<keyword evidence="6 7" id="KW-0472">Membrane</keyword>
<organism evidence="9">
    <name type="scientific">Alexandrium catenella</name>
    <name type="common">Red tide dinoflagellate</name>
    <name type="synonym">Gonyaulax catenella</name>
    <dbReference type="NCBI Taxonomy" id="2925"/>
    <lineage>
        <taxon>Eukaryota</taxon>
        <taxon>Sar</taxon>
        <taxon>Alveolata</taxon>
        <taxon>Dinophyceae</taxon>
        <taxon>Gonyaulacales</taxon>
        <taxon>Pyrocystaceae</taxon>
        <taxon>Alexandrium</taxon>
    </lineage>
</organism>
<evidence type="ECO:0000256" key="5">
    <source>
        <dbReference type="ARBA" id="ARBA00022989"/>
    </source>
</evidence>
<dbReference type="GO" id="GO:0006874">
    <property type="term" value="P:intracellular calcium ion homeostasis"/>
    <property type="evidence" value="ECO:0007669"/>
    <property type="project" value="TreeGrafter"/>
</dbReference>
<feature type="transmembrane region" description="Helical" evidence="7">
    <location>
        <begin position="42"/>
        <end position="64"/>
    </location>
</feature>
<comment type="similarity">
    <text evidence="2">Belongs to the Ca(2+):cation antiporter (CaCA) (TC 2.A.19) family. SLC24A subfamily.</text>
</comment>
<feature type="domain" description="Sodium/calcium exchanger membrane region" evidence="8">
    <location>
        <begin position="1"/>
        <end position="84"/>
    </location>
</feature>
<evidence type="ECO:0000259" key="8">
    <source>
        <dbReference type="Pfam" id="PF01699"/>
    </source>
</evidence>
<dbReference type="AlphaFoldDB" id="A0A7S1R1C2"/>
<dbReference type="GO" id="GO:0008273">
    <property type="term" value="F:calcium, potassium:sodium antiporter activity"/>
    <property type="evidence" value="ECO:0007669"/>
    <property type="project" value="TreeGrafter"/>
</dbReference>
<reference evidence="9" key="1">
    <citation type="submission" date="2021-01" db="EMBL/GenBank/DDBJ databases">
        <authorList>
            <person name="Corre E."/>
            <person name="Pelletier E."/>
            <person name="Niang G."/>
            <person name="Scheremetjew M."/>
            <person name="Finn R."/>
            <person name="Kale V."/>
            <person name="Holt S."/>
            <person name="Cochrane G."/>
            <person name="Meng A."/>
            <person name="Brown T."/>
            <person name="Cohen L."/>
        </authorList>
    </citation>
    <scope>NUCLEOTIDE SEQUENCE</scope>
    <source>
        <strain evidence="9">OF101</strain>
    </source>
</reference>
<keyword evidence="3" id="KW-0050">Antiport</keyword>
<dbReference type="Gene3D" id="1.20.1420.30">
    <property type="entry name" value="NCX, central ion-binding region"/>
    <property type="match status" value="1"/>
</dbReference>
<keyword evidence="4 7" id="KW-0812">Transmembrane</keyword>
<dbReference type="Pfam" id="PF01699">
    <property type="entry name" value="Na_Ca_ex"/>
    <property type="match status" value="1"/>
</dbReference>
<accession>A0A7S1R1C2</accession>
<feature type="transmembrane region" description="Helical" evidence="7">
    <location>
        <begin position="70"/>
        <end position="91"/>
    </location>
</feature>
<dbReference type="PANTHER" id="PTHR10846:SF73">
    <property type="entry name" value="SODIUM_CALCIUM EXCHANGER MEMBRANE REGION DOMAIN-CONTAINING PROTEIN"/>
    <property type="match status" value="1"/>
</dbReference>
<evidence type="ECO:0000256" key="2">
    <source>
        <dbReference type="ARBA" id="ARBA00005364"/>
    </source>
</evidence>